<evidence type="ECO:0000256" key="2">
    <source>
        <dbReference type="ARBA" id="ARBA00004496"/>
    </source>
</evidence>
<dbReference type="Proteomes" id="UP001214603">
    <property type="component" value="Chromosome 7"/>
</dbReference>
<feature type="domain" description="26S proteasome regulatory subunit Rpn7 N-terminal" evidence="6">
    <location>
        <begin position="67"/>
        <end position="293"/>
    </location>
</feature>
<dbReference type="GO" id="GO:0008180">
    <property type="term" value="C:COP9 signalosome"/>
    <property type="evidence" value="ECO:0007669"/>
    <property type="project" value="UniProtKB-KW"/>
</dbReference>
<dbReference type="InterPro" id="IPR011990">
    <property type="entry name" value="TPR-like_helical_dom_sf"/>
</dbReference>
<dbReference type="Pfam" id="PF10602">
    <property type="entry name" value="RPN7"/>
    <property type="match status" value="1"/>
</dbReference>
<evidence type="ECO:0000313" key="8">
    <source>
        <dbReference type="Proteomes" id="UP001214603"/>
    </source>
</evidence>
<keyword evidence="5" id="KW-0539">Nucleus</keyword>
<dbReference type="AlphaFoldDB" id="A0AAF0IT16"/>
<comment type="subcellular location">
    <subcellularLocation>
        <location evidence="2">Cytoplasm</location>
    </subcellularLocation>
    <subcellularLocation>
        <location evidence="1">Nucleus</location>
    </subcellularLocation>
</comment>
<accession>A0AAF0IT16</accession>
<evidence type="ECO:0000313" key="7">
    <source>
        <dbReference type="EMBL" id="WFD04280.1"/>
    </source>
</evidence>
<evidence type="ECO:0000256" key="1">
    <source>
        <dbReference type="ARBA" id="ARBA00004123"/>
    </source>
</evidence>
<name>A0AAF0IT16_9BASI</name>
<protein>
    <recommendedName>
        <fullName evidence="6">26S proteasome regulatory subunit Rpn7 N-terminal domain-containing protein</fullName>
    </recommendedName>
</protein>
<dbReference type="Gene3D" id="1.25.40.570">
    <property type="match status" value="2"/>
</dbReference>
<dbReference type="GO" id="GO:0005737">
    <property type="term" value="C:cytoplasm"/>
    <property type="evidence" value="ECO:0007669"/>
    <property type="project" value="UniProtKB-SubCell"/>
</dbReference>
<dbReference type="EMBL" id="CP119940">
    <property type="protein sequence ID" value="WFD04280.1"/>
    <property type="molecule type" value="Genomic_DNA"/>
</dbReference>
<reference evidence="7" key="1">
    <citation type="submission" date="2023-03" db="EMBL/GenBank/DDBJ databases">
        <title>Mating type loci evolution in Malassezia.</title>
        <authorList>
            <person name="Coelho M.A."/>
        </authorList>
    </citation>
    <scope>NUCLEOTIDE SEQUENCE</scope>
    <source>
        <strain evidence="7">CBS 7876</strain>
    </source>
</reference>
<keyword evidence="3" id="KW-0963">Cytoplasm</keyword>
<sequence>MTWEEAAGLEGTALRGWPLVNRLLYIAHTDTDLRHVAARRAAAVLREETGAVDAYRATMALTEDAIDEAWVDATFAQMKEEREKLLGELHMYQNNVIHESIRMAHQDLGNHYRYVGDMDEALLHYEKTREYCKTNEHALEMYVRAMQVAWDAQQYATVLAYADKAESVLATLADADVVLPAQTDAWRTTLAQGNASGSAAIRALFAAGGGGRGGAPDGAAGSAFQSARDTLGPHTSHAQLRARVRAYRTLAQWARCNKRVPLPEIVCDATHAAAYADVVSVTQIAWYAVLSVLSAPVNTQRKRALALVSNTEFRASAESDPAPRDALQAYLMSDFARCRALLAQHEPRLRLDPVIGEEAMTVLRAIEARLLAFYLCAFRRTSLSAVAAAFASDVPCIATRIVELIAAGDVRARLDWSRQAVEVETTGAAPFAVVGAAAAASAMRERLALVQKLAHADVVMRR</sequence>
<organism evidence="7 8">
    <name type="scientific">Malassezia obtusa</name>
    <dbReference type="NCBI Taxonomy" id="76774"/>
    <lineage>
        <taxon>Eukaryota</taxon>
        <taxon>Fungi</taxon>
        <taxon>Dikarya</taxon>
        <taxon>Basidiomycota</taxon>
        <taxon>Ustilaginomycotina</taxon>
        <taxon>Malasseziomycetes</taxon>
        <taxon>Malasseziales</taxon>
        <taxon>Malasseziaceae</taxon>
        <taxon>Malassezia</taxon>
    </lineage>
</organism>
<dbReference type="SUPFAM" id="SSF48452">
    <property type="entry name" value="TPR-like"/>
    <property type="match status" value="1"/>
</dbReference>
<proteinExistence type="predicted"/>
<keyword evidence="4" id="KW-0736">Signalosome</keyword>
<dbReference type="PANTHER" id="PTHR14145">
    <property type="entry name" value="26S PROTESOME SUBUNIT 6"/>
    <property type="match status" value="1"/>
</dbReference>
<dbReference type="InterPro" id="IPR045135">
    <property type="entry name" value="Rpn7_N"/>
</dbReference>
<evidence type="ECO:0000256" key="5">
    <source>
        <dbReference type="ARBA" id="ARBA00023242"/>
    </source>
</evidence>
<evidence type="ECO:0000256" key="4">
    <source>
        <dbReference type="ARBA" id="ARBA00022790"/>
    </source>
</evidence>
<keyword evidence="8" id="KW-1185">Reference proteome</keyword>
<dbReference type="PANTHER" id="PTHR14145:SF2">
    <property type="entry name" value="COP9 SIGNALOSOME COMPLEX SUBUNIT 1"/>
    <property type="match status" value="1"/>
</dbReference>
<evidence type="ECO:0000259" key="6">
    <source>
        <dbReference type="Pfam" id="PF10602"/>
    </source>
</evidence>
<dbReference type="InterPro" id="IPR019585">
    <property type="entry name" value="Rpn7/CSN1"/>
</dbReference>
<evidence type="ECO:0000256" key="3">
    <source>
        <dbReference type="ARBA" id="ARBA00022490"/>
    </source>
</evidence>
<gene>
    <name evidence="7" type="ORF">MOBT1_002985</name>
</gene>